<organism evidence="5 6">
    <name type="scientific">Paracoccus aestuariivivens</name>
    <dbReference type="NCBI Taxonomy" id="1820333"/>
    <lineage>
        <taxon>Bacteria</taxon>
        <taxon>Pseudomonadati</taxon>
        <taxon>Pseudomonadota</taxon>
        <taxon>Alphaproteobacteria</taxon>
        <taxon>Rhodobacterales</taxon>
        <taxon>Paracoccaceae</taxon>
        <taxon>Paracoccus</taxon>
    </lineage>
</organism>
<dbReference type="EMBL" id="WMIE01000034">
    <property type="protein sequence ID" value="MTH80235.1"/>
    <property type="molecule type" value="Genomic_DNA"/>
</dbReference>
<keyword evidence="2" id="KW-0238">DNA-binding</keyword>
<dbReference type="GO" id="GO:0003700">
    <property type="term" value="F:DNA-binding transcription factor activity"/>
    <property type="evidence" value="ECO:0007669"/>
    <property type="project" value="InterPro"/>
</dbReference>
<dbReference type="Pfam" id="PF07729">
    <property type="entry name" value="FCD"/>
    <property type="match status" value="1"/>
</dbReference>
<dbReference type="Gene3D" id="1.20.120.530">
    <property type="entry name" value="GntR ligand-binding domain-like"/>
    <property type="match status" value="1"/>
</dbReference>
<keyword evidence="1" id="KW-0805">Transcription regulation</keyword>
<dbReference type="InterPro" id="IPR000524">
    <property type="entry name" value="Tscrpt_reg_HTH_GntR"/>
</dbReference>
<dbReference type="PANTHER" id="PTHR43537:SF5">
    <property type="entry name" value="UXU OPERON TRANSCRIPTIONAL REGULATOR"/>
    <property type="match status" value="1"/>
</dbReference>
<reference evidence="5 6" key="1">
    <citation type="submission" date="2019-11" db="EMBL/GenBank/DDBJ databases">
        <authorList>
            <person name="Dong K."/>
        </authorList>
    </citation>
    <scope>NUCLEOTIDE SEQUENCE [LARGE SCALE GENOMIC DNA]</scope>
    <source>
        <strain evidence="5 6">NBRC 111993</strain>
    </source>
</reference>
<dbReference type="SUPFAM" id="SSF46785">
    <property type="entry name" value="Winged helix' DNA-binding domain"/>
    <property type="match status" value="1"/>
</dbReference>
<comment type="caution">
    <text evidence="5">The sequence shown here is derived from an EMBL/GenBank/DDBJ whole genome shotgun (WGS) entry which is preliminary data.</text>
</comment>
<sequence>MTYVISNLSPARSLRQQRRLQSLQELNARNPTHMKAAQIAQRDRLHATVSAAIEARILGGELKIGDKLESESAIAKEFGVSTRAVREAIQTLETKGLVQRRHGDRTTVVREDVGEFLDALAVTVRQRLASDPAYLEEMMAARRMIETEVLEMLCASPEPIALPVTEALDRMRHARDDGDFAAFVDADAAFHLALVHSTKNRILSIIYDNFATLIGEVIQLTSRVPTKSLDAAYDEHAEIYECLRRRDEVGAKALMRAQIDNSARYLRIAIDKAHKEESGNA</sequence>
<dbReference type="InterPro" id="IPR008920">
    <property type="entry name" value="TF_FadR/GntR_C"/>
</dbReference>
<evidence type="ECO:0000313" key="6">
    <source>
        <dbReference type="Proteomes" id="UP000478183"/>
    </source>
</evidence>
<feature type="domain" description="HTH gntR-type" evidence="4">
    <location>
        <begin position="43"/>
        <end position="112"/>
    </location>
</feature>
<dbReference type="CDD" id="cd07377">
    <property type="entry name" value="WHTH_GntR"/>
    <property type="match status" value="1"/>
</dbReference>
<dbReference type="SMART" id="SM00895">
    <property type="entry name" value="FCD"/>
    <property type="match status" value="1"/>
</dbReference>
<dbReference type="PRINTS" id="PR00035">
    <property type="entry name" value="HTHGNTR"/>
</dbReference>
<evidence type="ECO:0000256" key="2">
    <source>
        <dbReference type="ARBA" id="ARBA00023125"/>
    </source>
</evidence>
<evidence type="ECO:0000256" key="1">
    <source>
        <dbReference type="ARBA" id="ARBA00023015"/>
    </source>
</evidence>
<dbReference type="InterPro" id="IPR011711">
    <property type="entry name" value="GntR_C"/>
</dbReference>
<dbReference type="Pfam" id="PF00392">
    <property type="entry name" value="GntR"/>
    <property type="match status" value="1"/>
</dbReference>
<dbReference type="OrthoDB" id="5450856at2"/>
<proteinExistence type="predicted"/>
<evidence type="ECO:0000259" key="4">
    <source>
        <dbReference type="PROSITE" id="PS50949"/>
    </source>
</evidence>
<dbReference type="InterPro" id="IPR036390">
    <property type="entry name" value="WH_DNA-bd_sf"/>
</dbReference>
<accession>A0A6L6JG31</accession>
<keyword evidence="6" id="KW-1185">Reference proteome</keyword>
<dbReference type="InterPro" id="IPR036388">
    <property type="entry name" value="WH-like_DNA-bd_sf"/>
</dbReference>
<dbReference type="AlphaFoldDB" id="A0A6L6JG31"/>
<dbReference type="Gene3D" id="1.10.10.10">
    <property type="entry name" value="Winged helix-like DNA-binding domain superfamily/Winged helix DNA-binding domain"/>
    <property type="match status" value="1"/>
</dbReference>
<evidence type="ECO:0000256" key="3">
    <source>
        <dbReference type="ARBA" id="ARBA00023163"/>
    </source>
</evidence>
<dbReference type="PROSITE" id="PS50949">
    <property type="entry name" value="HTH_GNTR"/>
    <property type="match status" value="1"/>
</dbReference>
<dbReference type="SUPFAM" id="SSF48008">
    <property type="entry name" value="GntR ligand-binding domain-like"/>
    <property type="match status" value="1"/>
</dbReference>
<keyword evidence="3" id="KW-0804">Transcription</keyword>
<protein>
    <submittedName>
        <fullName evidence="5">FCD domain-containing protein</fullName>
    </submittedName>
</protein>
<gene>
    <name evidence="5" type="ORF">GL286_21300</name>
</gene>
<evidence type="ECO:0000313" key="5">
    <source>
        <dbReference type="EMBL" id="MTH80235.1"/>
    </source>
</evidence>
<name>A0A6L6JG31_9RHOB</name>
<dbReference type="GO" id="GO:0003677">
    <property type="term" value="F:DNA binding"/>
    <property type="evidence" value="ECO:0007669"/>
    <property type="project" value="UniProtKB-KW"/>
</dbReference>
<dbReference type="PANTHER" id="PTHR43537">
    <property type="entry name" value="TRANSCRIPTIONAL REGULATOR, GNTR FAMILY"/>
    <property type="match status" value="1"/>
</dbReference>
<dbReference type="Proteomes" id="UP000478183">
    <property type="component" value="Unassembled WGS sequence"/>
</dbReference>
<dbReference type="SMART" id="SM00345">
    <property type="entry name" value="HTH_GNTR"/>
    <property type="match status" value="1"/>
</dbReference>